<dbReference type="AlphaFoldDB" id="A0A8J6JC65"/>
<evidence type="ECO:0000313" key="1">
    <source>
        <dbReference type="EMBL" id="MBC5736796.1"/>
    </source>
</evidence>
<keyword evidence="2" id="KW-1185">Reference proteome</keyword>
<evidence type="ECO:0000313" key="2">
    <source>
        <dbReference type="Proteomes" id="UP000607645"/>
    </source>
</evidence>
<proteinExistence type="predicted"/>
<dbReference type="NCBIfam" id="TIGR01484">
    <property type="entry name" value="HAD-SF-IIB"/>
    <property type="match status" value="1"/>
</dbReference>
<dbReference type="GO" id="GO:0016791">
    <property type="term" value="F:phosphatase activity"/>
    <property type="evidence" value="ECO:0007669"/>
    <property type="project" value="TreeGrafter"/>
</dbReference>
<dbReference type="GO" id="GO:0000287">
    <property type="term" value="F:magnesium ion binding"/>
    <property type="evidence" value="ECO:0007669"/>
    <property type="project" value="TreeGrafter"/>
</dbReference>
<dbReference type="Proteomes" id="UP000607645">
    <property type="component" value="Unassembled WGS sequence"/>
</dbReference>
<accession>A0A8J6JC65</accession>
<dbReference type="Gene3D" id="3.30.1240.10">
    <property type="match status" value="1"/>
</dbReference>
<gene>
    <name evidence="1" type="ORF">H8S62_07195</name>
</gene>
<protein>
    <submittedName>
        <fullName evidence="1">HAD-IIB family hydrolase</fullName>
    </submittedName>
</protein>
<dbReference type="PANTHER" id="PTHR10000">
    <property type="entry name" value="PHOSPHOSERINE PHOSPHATASE"/>
    <property type="match status" value="1"/>
</dbReference>
<dbReference type="Pfam" id="PF08282">
    <property type="entry name" value="Hydrolase_3"/>
    <property type="match status" value="1"/>
</dbReference>
<dbReference type="RefSeq" id="WP_186918875.1">
    <property type="nucleotide sequence ID" value="NZ_JACOPQ010000004.1"/>
</dbReference>
<organism evidence="1 2">
    <name type="scientific">Lawsonibacter faecis</name>
    <dbReference type="NCBI Taxonomy" id="2763052"/>
    <lineage>
        <taxon>Bacteria</taxon>
        <taxon>Bacillati</taxon>
        <taxon>Bacillota</taxon>
        <taxon>Clostridia</taxon>
        <taxon>Eubacteriales</taxon>
        <taxon>Oscillospiraceae</taxon>
        <taxon>Lawsonibacter</taxon>
    </lineage>
</organism>
<dbReference type="EMBL" id="JACOPQ010000004">
    <property type="protein sequence ID" value="MBC5736796.1"/>
    <property type="molecule type" value="Genomic_DNA"/>
</dbReference>
<dbReference type="GO" id="GO:0005829">
    <property type="term" value="C:cytosol"/>
    <property type="evidence" value="ECO:0007669"/>
    <property type="project" value="TreeGrafter"/>
</dbReference>
<reference evidence="1" key="1">
    <citation type="submission" date="2020-08" db="EMBL/GenBank/DDBJ databases">
        <title>Genome public.</title>
        <authorList>
            <person name="Liu C."/>
            <person name="Sun Q."/>
        </authorList>
    </citation>
    <scope>NUCLEOTIDE SEQUENCE</scope>
    <source>
        <strain evidence="1">NSJ-52</strain>
    </source>
</reference>
<dbReference type="InterPro" id="IPR006379">
    <property type="entry name" value="HAD-SF_hydro_IIB"/>
</dbReference>
<sequence>MGKFDCVLLASDFDDTLYNSSREVSAENREALNYFIRQGGRFTVSTGRAHRTFSPYVHLAPVNAPVILSNGALLYDYSADKVICEFPLPRRATEDLGILSAKLPTVGIETYHGDDVYIHHPNDFTQRHVTKVNTDWTPCELRDMPTPWSKAVLQDEYAVLLDAQKLILERWGDRYEVIFSNSALLEVTAKGATKGGMVLKLAQLLGIARKDLYCVGDNQNDIPMLEVSAIPFAPANCADAVRDWGRARIVKSCDEHCIADIISILDGMYPSM</sequence>
<dbReference type="InterPro" id="IPR023214">
    <property type="entry name" value="HAD_sf"/>
</dbReference>
<dbReference type="InterPro" id="IPR036412">
    <property type="entry name" value="HAD-like_sf"/>
</dbReference>
<name>A0A8J6JC65_9FIRM</name>
<keyword evidence="1" id="KW-0378">Hydrolase</keyword>
<dbReference type="PANTHER" id="PTHR10000:SF8">
    <property type="entry name" value="HAD SUPERFAMILY HYDROLASE-LIKE, TYPE 3"/>
    <property type="match status" value="1"/>
</dbReference>
<dbReference type="Gene3D" id="3.40.50.1000">
    <property type="entry name" value="HAD superfamily/HAD-like"/>
    <property type="match status" value="1"/>
</dbReference>
<dbReference type="SUPFAM" id="SSF56784">
    <property type="entry name" value="HAD-like"/>
    <property type="match status" value="1"/>
</dbReference>
<comment type="caution">
    <text evidence="1">The sequence shown here is derived from an EMBL/GenBank/DDBJ whole genome shotgun (WGS) entry which is preliminary data.</text>
</comment>